<gene>
    <name evidence="2" type="ORF">COCMIDRAFT_31621</name>
</gene>
<dbReference type="KEGG" id="bor:COCMIDRAFT_31621"/>
<dbReference type="GeneID" id="19121909"/>
<name>W7A4I8_COCMI</name>
<accession>W7A4I8</accession>
<evidence type="ECO:0000313" key="2">
    <source>
        <dbReference type="EMBL" id="EUC51061.1"/>
    </source>
</evidence>
<evidence type="ECO:0000256" key="1">
    <source>
        <dbReference type="SAM" id="MobiDB-lite"/>
    </source>
</evidence>
<sequence length="213" mass="24528">MQHHRPTLSPVPDVGRMPSAPPRFSAQSPAPDFIILVNFLAPFSNDYALAKLSGRQKDDYLQMYPAIVSRMKKQPRYPIRFMQMNPDQSMYQSQQRGVAGQPGEMTDVKRLEIIDFCDAASEWGSSVPIPSREAERIIELADQRRIADLERSQKRGEEQLGNSGHSRFESTSFSPEECTQYINNSSRRGDESSRREEARTNVEARRDRHERRR</sequence>
<dbReference type="Proteomes" id="UP000054032">
    <property type="component" value="Unassembled WGS sequence"/>
</dbReference>
<dbReference type="RefSeq" id="XP_007682346.1">
    <property type="nucleotide sequence ID" value="XM_007684156.1"/>
</dbReference>
<feature type="compositionally biased region" description="Polar residues" evidence="1">
    <location>
        <begin position="160"/>
        <end position="174"/>
    </location>
</feature>
<organism evidence="2 3">
    <name type="scientific">Bipolaris oryzae ATCC 44560</name>
    <dbReference type="NCBI Taxonomy" id="930090"/>
    <lineage>
        <taxon>Eukaryota</taxon>
        <taxon>Fungi</taxon>
        <taxon>Dikarya</taxon>
        <taxon>Ascomycota</taxon>
        <taxon>Pezizomycotina</taxon>
        <taxon>Dothideomycetes</taxon>
        <taxon>Pleosporomycetidae</taxon>
        <taxon>Pleosporales</taxon>
        <taxon>Pleosporineae</taxon>
        <taxon>Pleosporaceae</taxon>
        <taxon>Bipolaris</taxon>
    </lineage>
</organism>
<dbReference type="AlphaFoldDB" id="W7A4I8"/>
<evidence type="ECO:0000313" key="3">
    <source>
        <dbReference type="Proteomes" id="UP000054032"/>
    </source>
</evidence>
<dbReference type="HOGENOM" id="CLU_090744_0_0_1"/>
<dbReference type="EMBL" id="KI963919">
    <property type="protein sequence ID" value="EUC51061.1"/>
    <property type="molecule type" value="Genomic_DNA"/>
</dbReference>
<dbReference type="OrthoDB" id="3793308at2759"/>
<proteinExistence type="predicted"/>
<reference evidence="2 3" key="1">
    <citation type="journal article" date="2013" name="PLoS Genet.">
        <title>Comparative genome structure, secondary metabolite, and effector coding capacity across Cochliobolus pathogens.</title>
        <authorList>
            <person name="Condon B.J."/>
            <person name="Leng Y."/>
            <person name="Wu D."/>
            <person name="Bushley K.E."/>
            <person name="Ohm R.A."/>
            <person name="Otillar R."/>
            <person name="Martin J."/>
            <person name="Schackwitz W."/>
            <person name="Grimwood J."/>
            <person name="MohdZainudin N."/>
            <person name="Xue C."/>
            <person name="Wang R."/>
            <person name="Manning V.A."/>
            <person name="Dhillon B."/>
            <person name="Tu Z.J."/>
            <person name="Steffenson B.J."/>
            <person name="Salamov A."/>
            <person name="Sun H."/>
            <person name="Lowry S."/>
            <person name="LaButti K."/>
            <person name="Han J."/>
            <person name="Copeland A."/>
            <person name="Lindquist E."/>
            <person name="Barry K."/>
            <person name="Schmutz J."/>
            <person name="Baker S.E."/>
            <person name="Ciuffetti L.M."/>
            <person name="Grigoriev I.V."/>
            <person name="Zhong S."/>
            <person name="Turgeon B.G."/>
        </authorList>
    </citation>
    <scope>NUCLEOTIDE SEQUENCE [LARGE SCALE GENOMIC DNA]</scope>
    <source>
        <strain evidence="2 3">ATCC 44560</strain>
    </source>
</reference>
<feature type="region of interest" description="Disordered" evidence="1">
    <location>
        <begin position="1"/>
        <end position="24"/>
    </location>
</feature>
<protein>
    <submittedName>
        <fullName evidence="2">Uncharacterized protein</fullName>
    </submittedName>
</protein>
<feature type="compositionally biased region" description="Basic and acidic residues" evidence="1">
    <location>
        <begin position="187"/>
        <end position="207"/>
    </location>
</feature>
<feature type="region of interest" description="Disordered" evidence="1">
    <location>
        <begin position="152"/>
        <end position="213"/>
    </location>
</feature>
<keyword evidence="3" id="KW-1185">Reference proteome</keyword>
<dbReference type="eggNOG" id="ENOG502TCX7">
    <property type="taxonomic scope" value="Eukaryota"/>
</dbReference>